<evidence type="ECO:0000313" key="3">
    <source>
        <dbReference type="Proteomes" id="UP000006524"/>
    </source>
</evidence>
<reference evidence="2 3" key="1">
    <citation type="journal article" date="2010" name="Environ. Microbiol.">
        <title>Genomic analysis of oceanic cyanobacterial myoviruses compared with T4-like myoviruses from diverse hosts and environments.</title>
        <authorList>
            <person name="Sullivan M.B."/>
            <person name="Huang K.H."/>
            <person name="Ignacio-Espinoza J.C."/>
            <person name="Berlin A.M."/>
            <person name="Kelly L."/>
            <person name="Weigele P.R."/>
            <person name="DeFrancesco A.S."/>
            <person name="Kern S.E."/>
            <person name="Thompson L.R."/>
            <person name="Young S."/>
            <person name="Yandava C."/>
            <person name="Fu R."/>
            <person name="Krastins B."/>
            <person name="Chase M."/>
            <person name="Sarracino D."/>
            <person name="Osburne M.S."/>
            <person name="Henn M.R."/>
            <person name="Chisholm S.W."/>
        </authorList>
    </citation>
    <scope>NUCLEOTIDE SEQUENCE [LARGE SCALE GENOMIC DNA]</scope>
    <source>
        <strain evidence="2">8017-1</strain>
    </source>
</reference>
<protein>
    <submittedName>
        <fullName evidence="2">Uncharacterized protein</fullName>
    </submittedName>
</protein>
<organism evidence="2 3">
    <name type="scientific">Synechococcus phage S-SM2</name>
    <dbReference type="NCBI Taxonomy" id="444860"/>
    <lineage>
        <taxon>Viruses</taxon>
        <taxon>Duplodnaviria</taxon>
        <taxon>Heunggongvirae</taxon>
        <taxon>Uroviricota</taxon>
        <taxon>Caudoviricetes</taxon>
        <taxon>Pantevenvirales</taxon>
        <taxon>Kyanoviridae</taxon>
        <taxon>Nilusvirus</taxon>
        <taxon>Nilusvirus ssm2</taxon>
    </lineage>
</organism>
<dbReference type="EMBL" id="GU071095">
    <property type="protein sequence ID" value="ADO97597.1"/>
    <property type="molecule type" value="Genomic_DNA"/>
</dbReference>
<sequence length="92" mass="10610">MNEEDLREQINSLIRDEIQENINDYVDSVQETKKAGLGFVSADDDKELKVKVSQREIDKIIKEYKKMKRSEKSNLSQIKKLGLVDKNGNPLS</sequence>
<feature type="coiled-coil region" evidence="1">
    <location>
        <begin position="15"/>
        <end position="70"/>
    </location>
</feature>
<evidence type="ECO:0000256" key="1">
    <source>
        <dbReference type="SAM" id="Coils"/>
    </source>
</evidence>
<keyword evidence="3" id="KW-1185">Reference proteome</keyword>
<dbReference type="KEGG" id="vg:10326887"/>
<gene>
    <name evidence="2" type="ORF">SSM2_264</name>
</gene>
<dbReference type="RefSeq" id="YP_004322411.1">
    <property type="nucleotide sequence ID" value="NC_015279.1"/>
</dbReference>
<keyword evidence="1" id="KW-0175">Coiled coil</keyword>
<name>E3SJE9_9CAUD</name>
<proteinExistence type="predicted"/>
<accession>E3SJE9</accession>
<dbReference type="Proteomes" id="UP000006524">
    <property type="component" value="Segment"/>
</dbReference>
<evidence type="ECO:0000313" key="2">
    <source>
        <dbReference type="EMBL" id="ADO97597.1"/>
    </source>
</evidence>
<dbReference type="GeneID" id="10326887"/>